<evidence type="ECO:0000259" key="11">
    <source>
        <dbReference type="Pfam" id="PF00593"/>
    </source>
</evidence>
<dbReference type="Pfam" id="PF07715">
    <property type="entry name" value="Plug"/>
    <property type="match status" value="1"/>
</dbReference>
<comment type="caution">
    <text evidence="13">The sequence shown here is derived from an EMBL/GenBank/DDBJ whole genome shotgun (WGS) entry which is preliminary data.</text>
</comment>
<evidence type="ECO:0000256" key="2">
    <source>
        <dbReference type="ARBA" id="ARBA00022448"/>
    </source>
</evidence>
<dbReference type="Gene3D" id="2.40.170.20">
    <property type="entry name" value="TonB-dependent receptor, beta-barrel domain"/>
    <property type="match status" value="1"/>
</dbReference>
<keyword evidence="4 8" id="KW-0812">Transmembrane</keyword>
<dbReference type="Proteomes" id="UP000703295">
    <property type="component" value="Unassembled WGS sequence"/>
</dbReference>
<dbReference type="InterPro" id="IPR000531">
    <property type="entry name" value="Beta-barrel_TonB"/>
</dbReference>
<keyword evidence="7 8" id="KW-0998">Cell outer membrane</keyword>
<keyword evidence="10" id="KW-0732">Signal</keyword>
<feature type="domain" description="TonB-dependent receptor plug" evidence="12">
    <location>
        <begin position="141"/>
        <end position="245"/>
    </location>
</feature>
<dbReference type="InterPro" id="IPR023997">
    <property type="entry name" value="TonB-dep_OMP_SusC/RagA_CS"/>
</dbReference>
<keyword evidence="14" id="KW-1185">Reference proteome</keyword>
<evidence type="ECO:0000256" key="8">
    <source>
        <dbReference type="PROSITE-ProRule" id="PRU01360"/>
    </source>
</evidence>
<dbReference type="NCBIfam" id="TIGR04056">
    <property type="entry name" value="OMP_RagA_SusC"/>
    <property type="match status" value="1"/>
</dbReference>
<keyword evidence="6 8" id="KW-0472">Membrane</keyword>
<comment type="subcellular location">
    <subcellularLocation>
        <location evidence="1 8">Cell outer membrane</location>
        <topology evidence="1 8">Multi-pass membrane protein</topology>
    </subcellularLocation>
</comment>
<feature type="domain" description="TonB-dependent receptor-like beta-barrel" evidence="11">
    <location>
        <begin position="462"/>
        <end position="815"/>
    </location>
</feature>
<dbReference type="PROSITE" id="PS51257">
    <property type="entry name" value="PROKAR_LIPOPROTEIN"/>
    <property type="match status" value="1"/>
</dbReference>
<keyword evidence="5 9" id="KW-0798">TonB box</keyword>
<dbReference type="RefSeq" id="WP_204476082.1">
    <property type="nucleotide sequence ID" value="NZ_JACJJW010000023.1"/>
</dbReference>
<proteinExistence type="inferred from homology"/>
<evidence type="ECO:0000256" key="4">
    <source>
        <dbReference type="ARBA" id="ARBA00022692"/>
    </source>
</evidence>
<dbReference type="InterPro" id="IPR039426">
    <property type="entry name" value="TonB-dep_rcpt-like"/>
</dbReference>
<evidence type="ECO:0000256" key="10">
    <source>
        <dbReference type="SAM" id="SignalP"/>
    </source>
</evidence>
<sequence length="1032" mass="114377">MITHLNRMLFSRAFVKMSACVALSAGCLPVAAYAESNGAPVVEAVLQQKAISGTVVDSKGEAIIGANVMEKGTTNGTITDLDGKFSLNVSAKAVLHISYIGYKSQDIPVSQLKKGAVITLKEDTEVMDEVVVIGYGTQRKGDVTSAIASVKAEDFTAGKITDAADLVKGKIAGLSVTNSSGDPTATSSIMLRGITTIMGSVTPLVLVDGVEGSLTTVAPENIESIDVLKDASAAAIYGTRGANGVILITTKTGRRESKASVSYSGYVSLSDWFKTADFMDTHDVIYGLTPFEYEGYDTDWLAAVTRKAGFKHNHSLSIEGGSKNSTYSANVTFSDEQGIMRKSDNQNLKMQMDYTQYALNDILKFNVNMLYGRQTYTNNNNSYVYRQAIIRNPSSPIYNEDGSYNENFDKLYYYNPVEIQNELIGDTRVNWARLTGNITVEPIKGWKTNLMLSTKENITRGETYYSSKYYDQAQQKVNGYASKSEGSSRSNNLELTSNYDFSIGKHHVNALVGYSYLYTVNDGFSAGNGDFPTEAYLYNNLGLGNYLTNEKAPHASMGSYKNDNTLIGFFGRVSYGYADRYNLMVSVRREGSSKFGANNKWGTFPSASAGWTISNEKFMQNTKHWLDNLKLRFGFGVTGVIPGDSYKSLYLYNYDSYGDVMSQDGEWIKTLAIVQNYNPNLKWETTREFNLGLDWSVLNGRLGGSIDVYDKKTSDLLYDYAVPVPPNLYGTTRANVGEMRNRGIEIMINAIPVQTKDFEWSTTLTLSHNSNKLLSLSNDLYETDNFQELYGGLGEPISTPTHCMEVGHRLGDFWGLKSVGVDKDGFVLVEVKDDNGNWTVKPFNTNLNVESNRQRLGNGLPKVYAGWNHTFRYKGFDLSLQFTGQFGYQILNAQRCFYENNSIAYNRLKSAANYYPAINTDMTPVIDEATGEQKMVRLSNSMSQGYWSDHIENGDFVKLSSATIGYTVPLKGNIRKYINNLRVYVSGQNLFCITGYSGLDPEVDNAFMTPGVDYQDKYPTTRSFTFGLNVNF</sequence>
<evidence type="ECO:0000256" key="9">
    <source>
        <dbReference type="RuleBase" id="RU003357"/>
    </source>
</evidence>
<dbReference type="SUPFAM" id="SSF49464">
    <property type="entry name" value="Carboxypeptidase regulatory domain-like"/>
    <property type="match status" value="1"/>
</dbReference>
<evidence type="ECO:0000256" key="5">
    <source>
        <dbReference type="ARBA" id="ARBA00023077"/>
    </source>
</evidence>
<dbReference type="EMBL" id="JACJJW010000023">
    <property type="protein sequence ID" value="MBM6758906.1"/>
    <property type="molecule type" value="Genomic_DNA"/>
</dbReference>
<evidence type="ECO:0000256" key="3">
    <source>
        <dbReference type="ARBA" id="ARBA00022452"/>
    </source>
</evidence>
<dbReference type="SUPFAM" id="SSF56935">
    <property type="entry name" value="Porins"/>
    <property type="match status" value="1"/>
</dbReference>
<dbReference type="InterPro" id="IPR012910">
    <property type="entry name" value="Plug_dom"/>
</dbReference>
<keyword evidence="3 8" id="KW-1134">Transmembrane beta strand</keyword>
<keyword evidence="2 8" id="KW-0813">Transport</keyword>
<dbReference type="InterPro" id="IPR008969">
    <property type="entry name" value="CarboxyPept-like_regulatory"/>
</dbReference>
<comment type="similarity">
    <text evidence="8 9">Belongs to the TonB-dependent receptor family.</text>
</comment>
<organism evidence="13 14">
    <name type="scientific">Bacteroides mediterraneensis</name>
    <dbReference type="NCBI Taxonomy" id="1841856"/>
    <lineage>
        <taxon>Bacteria</taxon>
        <taxon>Pseudomonadati</taxon>
        <taxon>Bacteroidota</taxon>
        <taxon>Bacteroidia</taxon>
        <taxon>Bacteroidales</taxon>
        <taxon>Bacteroidaceae</taxon>
        <taxon>Bacteroides</taxon>
    </lineage>
</organism>
<protein>
    <submittedName>
        <fullName evidence="13">TonB-dependent receptor</fullName>
    </submittedName>
</protein>
<dbReference type="Gene3D" id="2.170.130.10">
    <property type="entry name" value="TonB-dependent receptor, plug domain"/>
    <property type="match status" value="1"/>
</dbReference>
<evidence type="ECO:0000256" key="1">
    <source>
        <dbReference type="ARBA" id="ARBA00004571"/>
    </source>
</evidence>
<feature type="chain" id="PRO_5047014842" evidence="10">
    <location>
        <begin position="35"/>
        <end position="1032"/>
    </location>
</feature>
<evidence type="ECO:0000313" key="14">
    <source>
        <dbReference type="Proteomes" id="UP000703295"/>
    </source>
</evidence>
<dbReference type="InterPro" id="IPR037066">
    <property type="entry name" value="Plug_dom_sf"/>
</dbReference>
<dbReference type="PROSITE" id="PS52016">
    <property type="entry name" value="TONB_DEPENDENT_REC_3"/>
    <property type="match status" value="1"/>
</dbReference>
<name>A0ABS2EWG9_9BACE</name>
<evidence type="ECO:0000313" key="13">
    <source>
        <dbReference type="EMBL" id="MBM6758906.1"/>
    </source>
</evidence>
<evidence type="ECO:0000256" key="6">
    <source>
        <dbReference type="ARBA" id="ARBA00023136"/>
    </source>
</evidence>
<evidence type="ECO:0000259" key="12">
    <source>
        <dbReference type="Pfam" id="PF07715"/>
    </source>
</evidence>
<gene>
    <name evidence="13" type="ORF">H6A31_09490</name>
</gene>
<dbReference type="InterPro" id="IPR023996">
    <property type="entry name" value="TonB-dep_OMP_SusC/RagA"/>
</dbReference>
<evidence type="ECO:0000256" key="7">
    <source>
        <dbReference type="ARBA" id="ARBA00023237"/>
    </source>
</evidence>
<dbReference type="NCBIfam" id="TIGR04057">
    <property type="entry name" value="SusC_RagA_signa"/>
    <property type="match status" value="1"/>
</dbReference>
<reference evidence="13 14" key="1">
    <citation type="journal article" date="2021" name="Sci. Rep.">
        <title>The distribution of antibiotic resistance genes in chicken gut microbiota commensals.</title>
        <authorList>
            <person name="Juricova H."/>
            <person name="Matiasovicova J."/>
            <person name="Kubasova T."/>
            <person name="Cejkova D."/>
            <person name="Rychlik I."/>
        </authorList>
    </citation>
    <scope>NUCLEOTIDE SEQUENCE [LARGE SCALE GENOMIC DNA]</scope>
    <source>
        <strain evidence="13 14">An801</strain>
    </source>
</reference>
<dbReference type="Pfam" id="PF00593">
    <property type="entry name" value="TonB_dep_Rec_b-barrel"/>
    <property type="match status" value="1"/>
</dbReference>
<dbReference type="Gene3D" id="2.60.40.1120">
    <property type="entry name" value="Carboxypeptidase-like, regulatory domain"/>
    <property type="match status" value="1"/>
</dbReference>
<accession>A0ABS2EWG9</accession>
<keyword evidence="13" id="KW-0675">Receptor</keyword>
<dbReference type="Pfam" id="PF13715">
    <property type="entry name" value="CarbopepD_reg_2"/>
    <property type="match status" value="1"/>
</dbReference>
<feature type="signal peptide" evidence="10">
    <location>
        <begin position="1"/>
        <end position="34"/>
    </location>
</feature>
<dbReference type="InterPro" id="IPR036942">
    <property type="entry name" value="Beta-barrel_TonB_sf"/>
</dbReference>